<dbReference type="KEGG" id="vpd:VAPA_1c49100"/>
<evidence type="ECO:0000313" key="3">
    <source>
        <dbReference type="EMBL" id="AGU51975.1"/>
    </source>
</evidence>
<dbReference type="HOGENOM" id="CLU_2738905_0_0_4"/>
<proteinExistence type="predicted"/>
<name>T1XIM7_VARPD</name>
<dbReference type="AlphaFoldDB" id="T1XIM7"/>
<evidence type="ECO:0000256" key="1">
    <source>
        <dbReference type="SAM" id="MobiDB-lite"/>
    </source>
</evidence>
<gene>
    <name evidence="3" type="ORF">VAPA_1c49100</name>
</gene>
<evidence type="ECO:0000313" key="4">
    <source>
        <dbReference type="Proteomes" id="UP000016223"/>
    </source>
</evidence>
<evidence type="ECO:0000256" key="2">
    <source>
        <dbReference type="SAM" id="Phobius"/>
    </source>
</evidence>
<protein>
    <submittedName>
        <fullName evidence="3">Uncharacterized protein</fullName>
    </submittedName>
</protein>
<keyword evidence="2" id="KW-0812">Transmembrane</keyword>
<dbReference type="EMBL" id="CP003911">
    <property type="protein sequence ID" value="AGU51975.1"/>
    <property type="molecule type" value="Genomic_DNA"/>
</dbReference>
<organism evidence="3 4">
    <name type="scientific">Variovorax paradoxus B4</name>
    <dbReference type="NCBI Taxonomy" id="1246301"/>
    <lineage>
        <taxon>Bacteria</taxon>
        <taxon>Pseudomonadati</taxon>
        <taxon>Pseudomonadota</taxon>
        <taxon>Betaproteobacteria</taxon>
        <taxon>Burkholderiales</taxon>
        <taxon>Comamonadaceae</taxon>
        <taxon>Variovorax</taxon>
    </lineage>
</organism>
<feature type="transmembrane region" description="Helical" evidence="2">
    <location>
        <begin position="6"/>
        <end position="23"/>
    </location>
</feature>
<dbReference type="PATRIC" id="fig|1246301.3.peg.4918"/>
<accession>T1XIM7</accession>
<sequence length="71" mass="8018">MLSNLWVVIAILAIVAVAVYGWWKWFKMFNSPDGERYSRAVTQGPMVPLSPEDIEADAKRRSDRTASQSFG</sequence>
<dbReference type="Proteomes" id="UP000016223">
    <property type="component" value="Chromosome 1"/>
</dbReference>
<keyword evidence="2" id="KW-0472">Membrane</keyword>
<dbReference type="RefSeq" id="WP_021012625.1">
    <property type="nucleotide sequence ID" value="NC_022247.1"/>
</dbReference>
<feature type="region of interest" description="Disordered" evidence="1">
    <location>
        <begin position="42"/>
        <end position="71"/>
    </location>
</feature>
<keyword evidence="2" id="KW-1133">Transmembrane helix</keyword>
<reference evidence="3 4" key="1">
    <citation type="submission" date="2012-10" db="EMBL/GenBank/DDBJ databases">
        <title>Genome sequence of Variovorax paradoxus B4.</title>
        <authorList>
            <person name="Schuldes J."/>
            <person name="Brandt U."/>
            <person name="Hiessl S."/>
            <person name="Wuebbeler J.H."/>
            <person name="Thuermer A."/>
            <person name="Steinbuechel A."/>
            <person name="Daniel R."/>
        </authorList>
    </citation>
    <scope>NUCLEOTIDE SEQUENCE [LARGE SCALE GENOMIC DNA]</scope>
    <source>
        <strain evidence="3 4">B4</strain>
    </source>
</reference>